<name>A0A3R7QBD8_PENVA</name>
<evidence type="ECO:0000256" key="1">
    <source>
        <dbReference type="SAM" id="MobiDB-lite"/>
    </source>
</evidence>
<protein>
    <submittedName>
        <fullName evidence="2">Uncharacterized protein</fullName>
    </submittedName>
</protein>
<reference evidence="2 3" key="1">
    <citation type="submission" date="2018-04" db="EMBL/GenBank/DDBJ databases">
        <authorList>
            <person name="Zhang X."/>
            <person name="Yuan J."/>
            <person name="Li F."/>
            <person name="Xiang J."/>
        </authorList>
    </citation>
    <scope>NUCLEOTIDE SEQUENCE [LARGE SCALE GENOMIC DNA]</scope>
    <source>
        <tissue evidence="2">Muscle</tissue>
    </source>
</reference>
<organism evidence="2 3">
    <name type="scientific">Penaeus vannamei</name>
    <name type="common">Whiteleg shrimp</name>
    <name type="synonym">Litopenaeus vannamei</name>
    <dbReference type="NCBI Taxonomy" id="6689"/>
    <lineage>
        <taxon>Eukaryota</taxon>
        <taxon>Metazoa</taxon>
        <taxon>Ecdysozoa</taxon>
        <taxon>Arthropoda</taxon>
        <taxon>Crustacea</taxon>
        <taxon>Multicrustacea</taxon>
        <taxon>Malacostraca</taxon>
        <taxon>Eumalacostraca</taxon>
        <taxon>Eucarida</taxon>
        <taxon>Decapoda</taxon>
        <taxon>Dendrobranchiata</taxon>
        <taxon>Penaeoidea</taxon>
        <taxon>Penaeidae</taxon>
        <taxon>Penaeus</taxon>
    </lineage>
</organism>
<evidence type="ECO:0000313" key="3">
    <source>
        <dbReference type="Proteomes" id="UP000283509"/>
    </source>
</evidence>
<dbReference type="EMBL" id="QCYY01003669">
    <property type="protein sequence ID" value="ROT62478.1"/>
    <property type="molecule type" value="Genomic_DNA"/>
</dbReference>
<dbReference type="AlphaFoldDB" id="A0A3R7QBD8"/>
<keyword evidence="3" id="KW-1185">Reference proteome</keyword>
<reference evidence="2 3" key="2">
    <citation type="submission" date="2019-01" db="EMBL/GenBank/DDBJ databases">
        <title>The decoding of complex shrimp genome reveals the adaptation for benthos swimmer, frequently molting mechanism and breeding impact on genome.</title>
        <authorList>
            <person name="Sun Y."/>
            <person name="Gao Y."/>
            <person name="Yu Y."/>
        </authorList>
    </citation>
    <scope>NUCLEOTIDE SEQUENCE [LARGE SCALE GENOMIC DNA]</scope>
    <source>
        <tissue evidence="2">Muscle</tissue>
    </source>
</reference>
<evidence type="ECO:0000313" key="2">
    <source>
        <dbReference type="EMBL" id="ROT62478.1"/>
    </source>
</evidence>
<proteinExistence type="predicted"/>
<feature type="region of interest" description="Disordered" evidence="1">
    <location>
        <begin position="275"/>
        <end position="296"/>
    </location>
</feature>
<dbReference type="PROSITE" id="PS51738">
    <property type="entry name" value="PEPTIDASE_C21"/>
    <property type="match status" value="1"/>
</dbReference>
<sequence length="678" mass="74082">MILFAFTFAVPSHSKPFSFDFRIPLPFRIFSTPPFPHSPSILLSPPLSSVPQASVSPLYPPVIPLSSPFPLSRIVAPPFPLPFPPCPSPSSCLSPPASPIPPCLSLSSCFSLSSSSPFPLSPFSFFSFSLASPIFPLLPLSLPFPCLSLSPASPLPLPPLPFPPASPLSLCPPFPPAPSLSPCLSLPPAFPPSLPPPSPSALPPPILLFFLPLRPNVHRRSVFPLPLVRAAAVRWHSRITGLSLPLPARAVPVFRHAREFDGGFRAAPSGGFRLRPEWRSPPRARHITPPPPTPTTSRPYPYIPVPLPLPISPLFHSLPISSPSVPLPLPILPSVHSPTHFSPCPTPPTHFSPLSHSPTHFSPLSTPPPIFSSPLSHPPTHFSPCPFPLSHSLSHFPSVPFPHFPLCPTPPTHFTPLSHFPYPFFPSVPHSSYPFLPSVLPPQLAHRCCFRLALSLLKASISSVTVCTCWGVYVGPEIAKNGGARRKEREVLGPSPPREALQRFPALSPALPFLLPYRTHSLSFPLFFYSSPIVSSQIYPDALFLNHFSLSLTFILPSSHYILSSFDILFPNHFSLSLTFIPPSSHYIPSYLDIFFANHFPLSLAHHSTFPNVVVIPPIHSPVTSDAANTYSVTDVQFESAPKWTKGRVRRRWSWRRDERARRSSGAGVVVGAGEPEL</sequence>
<dbReference type="Proteomes" id="UP000283509">
    <property type="component" value="Unassembled WGS sequence"/>
</dbReference>
<accession>A0A3R7QBD8</accession>
<gene>
    <name evidence="2" type="ORF">C7M84_019681</name>
</gene>
<comment type="caution">
    <text evidence="2">The sequence shown here is derived from an EMBL/GenBank/DDBJ whole genome shotgun (WGS) entry which is preliminary data.</text>
</comment>